<evidence type="ECO:0000313" key="12">
    <source>
        <dbReference type="EMBL" id="MEJ5044821.1"/>
    </source>
</evidence>
<evidence type="ECO:0000256" key="1">
    <source>
        <dbReference type="ARBA" id="ARBA00002254"/>
    </source>
</evidence>
<keyword evidence="11" id="KW-0732">Signal</keyword>
<dbReference type="EMBL" id="JBBGZW010000001">
    <property type="protein sequence ID" value="MEJ5044821.1"/>
    <property type="molecule type" value="Genomic_DNA"/>
</dbReference>
<proteinExistence type="inferred from homology"/>
<evidence type="ECO:0000256" key="2">
    <source>
        <dbReference type="ARBA" id="ARBA00004162"/>
    </source>
</evidence>
<evidence type="ECO:0000256" key="11">
    <source>
        <dbReference type="SAM" id="SignalP"/>
    </source>
</evidence>
<keyword evidence="12" id="KW-0969">Cilium</keyword>
<keyword evidence="5 10" id="KW-0145">Chemotaxis</keyword>
<dbReference type="Proteomes" id="UP001362100">
    <property type="component" value="Unassembled WGS sequence"/>
</dbReference>
<evidence type="ECO:0000313" key="13">
    <source>
        <dbReference type="Proteomes" id="UP001362100"/>
    </source>
</evidence>
<gene>
    <name evidence="12" type="ORF">WH298_06300</name>
</gene>
<evidence type="ECO:0000256" key="9">
    <source>
        <dbReference type="ARBA" id="ARBA00023136"/>
    </source>
</evidence>
<keyword evidence="12" id="KW-0282">Flagellum</keyword>
<keyword evidence="6" id="KW-0812">Transmembrane</keyword>
<evidence type="ECO:0000256" key="5">
    <source>
        <dbReference type="ARBA" id="ARBA00022500"/>
    </source>
</evidence>
<reference evidence="12 13" key="1">
    <citation type="submission" date="2023-12" db="EMBL/GenBank/DDBJ databases">
        <title>Gut-associated functions are favored during microbiome assembly across C. elegans life.</title>
        <authorList>
            <person name="Zimmermann J."/>
        </authorList>
    </citation>
    <scope>NUCLEOTIDE SEQUENCE [LARGE SCALE GENOMIC DNA]</scope>
    <source>
        <strain evidence="12 13">BIGb0393</strain>
    </source>
</reference>
<organism evidence="12 13">
    <name type="scientific">Pantoea nemavictus</name>
    <dbReference type="NCBI Taxonomy" id="2726955"/>
    <lineage>
        <taxon>Bacteria</taxon>
        <taxon>Pseudomonadati</taxon>
        <taxon>Pseudomonadota</taxon>
        <taxon>Gammaproteobacteria</taxon>
        <taxon>Enterobacterales</taxon>
        <taxon>Erwiniaceae</taxon>
        <taxon>Pantoea</taxon>
    </lineage>
</organism>
<keyword evidence="9 10" id="KW-0472">Membrane</keyword>
<evidence type="ECO:0000256" key="4">
    <source>
        <dbReference type="ARBA" id="ARBA00022475"/>
    </source>
</evidence>
<comment type="function">
    <text evidence="1 10">Controls the rotational direction of flagella during chemotaxis.</text>
</comment>
<evidence type="ECO:0000256" key="6">
    <source>
        <dbReference type="ARBA" id="ARBA00022692"/>
    </source>
</evidence>
<keyword evidence="4" id="KW-1003">Cell membrane</keyword>
<keyword evidence="13" id="KW-1185">Reference proteome</keyword>
<evidence type="ECO:0000256" key="8">
    <source>
        <dbReference type="ARBA" id="ARBA00022989"/>
    </source>
</evidence>
<keyword evidence="12" id="KW-0966">Cell projection</keyword>
<dbReference type="RefSeq" id="WP_009128183.1">
    <property type="nucleotide sequence ID" value="NZ_JACAWY010000001.1"/>
</dbReference>
<accession>A0ABU8PRW2</accession>
<comment type="subcellular location">
    <subcellularLocation>
        <location evidence="10">Cell inner membrane</location>
    </subcellularLocation>
    <subcellularLocation>
        <location evidence="2">Cell membrane</location>
        <topology evidence="2">Single-pass membrane protein</topology>
    </subcellularLocation>
</comment>
<keyword evidence="10" id="KW-0997">Cell inner membrane</keyword>
<comment type="similarity">
    <text evidence="3 10">Belongs to the FliL family.</text>
</comment>
<dbReference type="InterPro" id="IPR005503">
    <property type="entry name" value="FliL"/>
</dbReference>
<keyword evidence="8" id="KW-1133">Transmembrane helix</keyword>
<evidence type="ECO:0000256" key="3">
    <source>
        <dbReference type="ARBA" id="ARBA00008281"/>
    </source>
</evidence>
<evidence type="ECO:0000256" key="10">
    <source>
        <dbReference type="RuleBase" id="RU364125"/>
    </source>
</evidence>
<protein>
    <recommendedName>
        <fullName evidence="10">Flagellar protein FliL</fullName>
    </recommendedName>
</protein>
<feature type="signal peptide" evidence="11">
    <location>
        <begin position="1"/>
        <end position="26"/>
    </location>
</feature>
<keyword evidence="7 10" id="KW-0283">Flagellar rotation</keyword>
<dbReference type="Pfam" id="PF03748">
    <property type="entry name" value="FliL"/>
    <property type="match status" value="1"/>
</dbReference>
<comment type="caution">
    <text evidence="12">The sequence shown here is derived from an EMBL/GenBank/DDBJ whole genome shotgun (WGS) entry which is preliminary data.</text>
</comment>
<evidence type="ECO:0000256" key="7">
    <source>
        <dbReference type="ARBA" id="ARBA00022779"/>
    </source>
</evidence>
<sequence>MKTKNIARSVAMVVSSSVLTAALVVAGTELINPASSTGETSRFSSLFAKKEQPTQTLYLEVKNQVVTLKGSSAKERYLLLDLAYVANSDEGLKATEHNLPKLKNVLVSMFSGMEYDAVRTMTIDDIHMQMMARYEGVFGTNQPFSDVMISKMVFQ</sequence>
<name>A0ABU8PRW2_9GAMM</name>
<feature type="chain" id="PRO_5047535570" description="Flagellar protein FliL" evidence="11">
    <location>
        <begin position="27"/>
        <end position="155"/>
    </location>
</feature>